<dbReference type="AlphaFoldDB" id="A0AAF5DR52"/>
<keyword evidence="8" id="KW-0325">Glycoprotein</keyword>
<protein>
    <recommendedName>
        <fullName evidence="13">Amino acid transporter</fullName>
    </recommendedName>
</protein>
<sequence length="1144" mass="129003">MNIKKYYSTISLILPILYIFWLIVSTISCTSTLGKGKACKQENIYHYAKNYSTPDLIIYGLTSDCQIFFTTLLNIDKINDLKVDHKHQHCSPHYTKLHIVNYLGQLSILVTTLRHGNNFCTINIEFPAVEFYTSPFLFTYSLMSSLPFFACSSLPLNSGFLLQPSQSYIDPRISDIIHFIGRNTTSKDIIELQFKITPEGYLVKHKQTHATDIFGKRQQRVLVTVDRRTGLLYHIGGTEAINLYGTCSLDPQTLPIGHYNLETNIYSLADKYSKIDSLSVDEKTIMLGIQKSRDVQKTRLLIGHLKERINFKCFISLPYLAQVNMISKRTIDKLNDGQILTLEMELKEKQKELELRMEEEKYKDLNNTVKNATSQLQNKEKNIGNNRKKIKTENNDTKIFSISPSLSSTTIKTIPKMKITTTEFNKITYLNKIKEDEEDLTSTMEKELNDKINLIEKNNNEMKDLFLEKESKTNMIPEFDFTNETIPNINNMEYFDKDNNEEESYNLPTDSSSLLDMSISNDRNDNNSPYYSEITDISFANTSKNNSSLINNKSSSLSFLVYVKFRLFLEIIIGNMIYNIKVYNINDLKRGITMNIIIGMTNKKDLLLVLTIESVVIGVVLGFIIRPFNPSNDLIQLIGFPGEIFMQIVEMMILPLIISSVISALAQIAFRDATKIGLITVFYYMTTTFLSTVIGILIVSSIHPGDPTLIHSFGEGTLDDTELSPLDTFLDQIRNMFPENIIQATFQQVQTEYVEVKTRIHKVSGGNETDLHNITEPIVMKPTLKYTNEMNVLGLIVFCSGFGVILSILDAIIMRWISALMWCYPIGILSLVCKNIVDIDNLTETAQALAMYVVTVICGLMIHSLLTLPLLYFLVTRESPFAFMTGMLQAIATAFGTASSGATLPVTFRSMEDNLKIDRRITRFVLPLGATITMDGTALYEAVAVIFIAQLHAIKLSVFDLLTISITTTVASIGSGSVPAGLDTIKIVLTTVGLPSRDIGLLMTVDWLLDRIRTSVNVLGDGFGAGIIHHMVKDNLQQSDEDVLCKQIQANPSILDDIPSQIITIPNNNLPLVNEPKQEVKGEKLENKINIKEEGTNTHQPLGYRISRSASDCIVKNNTDHLKEYSKNEQEKLALLLGNKEFTI</sequence>
<keyword evidence="6 10" id="KW-1133">Transmembrane helix</keyword>
<feature type="transmembrane region" description="Helical" evidence="10">
    <location>
        <begin position="645"/>
        <end position="670"/>
    </location>
</feature>
<reference evidence="12" key="1">
    <citation type="submission" date="2024-02" db="UniProtKB">
        <authorList>
            <consortium name="WormBaseParasite"/>
        </authorList>
    </citation>
    <scope>IDENTIFICATION</scope>
</reference>
<keyword evidence="3" id="KW-0813">Transport</keyword>
<feature type="coiled-coil region" evidence="9">
    <location>
        <begin position="339"/>
        <end position="396"/>
    </location>
</feature>
<feature type="transmembrane region" description="Helical" evidence="10">
    <location>
        <begin position="606"/>
        <end position="625"/>
    </location>
</feature>
<dbReference type="GO" id="GO:0015501">
    <property type="term" value="F:glutamate:sodium symporter activity"/>
    <property type="evidence" value="ECO:0007669"/>
    <property type="project" value="TreeGrafter"/>
</dbReference>
<dbReference type="SUPFAM" id="SSF118215">
    <property type="entry name" value="Proton glutamate symport protein"/>
    <property type="match status" value="1"/>
</dbReference>
<feature type="transmembrane region" description="Helical" evidence="10">
    <location>
        <begin position="881"/>
        <end position="904"/>
    </location>
</feature>
<dbReference type="PROSITE" id="PS51257">
    <property type="entry name" value="PROKAR_LIPOPROTEIN"/>
    <property type="match status" value="1"/>
</dbReference>
<dbReference type="InterPro" id="IPR018107">
    <property type="entry name" value="Na-dicarboxylate_symporter_CS"/>
</dbReference>
<feature type="transmembrane region" description="Helical" evidence="10">
    <location>
        <begin position="790"/>
        <end position="809"/>
    </location>
</feature>
<dbReference type="GO" id="GO:0005313">
    <property type="term" value="F:L-glutamate transmembrane transporter activity"/>
    <property type="evidence" value="ECO:0007669"/>
    <property type="project" value="TreeGrafter"/>
</dbReference>
<evidence type="ECO:0000256" key="9">
    <source>
        <dbReference type="SAM" id="Coils"/>
    </source>
</evidence>
<dbReference type="GO" id="GO:0005886">
    <property type="term" value="C:plasma membrane"/>
    <property type="evidence" value="ECO:0007669"/>
    <property type="project" value="TreeGrafter"/>
</dbReference>
<feature type="transmembrane region" description="Helical" evidence="10">
    <location>
        <begin position="849"/>
        <end position="874"/>
    </location>
</feature>
<feature type="coiled-coil region" evidence="9">
    <location>
        <begin position="430"/>
        <end position="465"/>
    </location>
</feature>
<evidence type="ECO:0000313" key="11">
    <source>
        <dbReference type="Proteomes" id="UP000035681"/>
    </source>
</evidence>
<evidence type="ECO:0008006" key="13">
    <source>
        <dbReference type="Google" id="ProtNLM"/>
    </source>
</evidence>
<keyword evidence="7 10" id="KW-0472">Membrane</keyword>
<dbReference type="Pfam" id="PF00375">
    <property type="entry name" value="SDF"/>
    <property type="match status" value="1"/>
</dbReference>
<evidence type="ECO:0000313" key="12">
    <source>
        <dbReference type="WBParaSite" id="TCONS_00016903.p1"/>
    </source>
</evidence>
<dbReference type="Gene3D" id="1.10.3860.10">
    <property type="entry name" value="Sodium:dicarboxylate symporter"/>
    <property type="match status" value="1"/>
</dbReference>
<dbReference type="InterPro" id="IPR001991">
    <property type="entry name" value="Na-dicarboxylate_symporter"/>
</dbReference>
<comment type="similarity">
    <text evidence="2">Belongs to the dicarboxylate/amino acid:cation symporter (DAACS) (TC 2.A.23) family.</text>
</comment>
<evidence type="ECO:0000256" key="4">
    <source>
        <dbReference type="ARBA" id="ARBA00022692"/>
    </source>
</evidence>
<keyword evidence="4 10" id="KW-0812">Transmembrane</keyword>
<feature type="transmembrane region" description="Helical" evidence="10">
    <location>
        <begin position="682"/>
        <end position="702"/>
    </location>
</feature>
<organism evidence="11 12">
    <name type="scientific">Strongyloides stercoralis</name>
    <name type="common">Threadworm</name>
    <dbReference type="NCBI Taxonomy" id="6248"/>
    <lineage>
        <taxon>Eukaryota</taxon>
        <taxon>Metazoa</taxon>
        <taxon>Ecdysozoa</taxon>
        <taxon>Nematoda</taxon>
        <taxon>Chromadorea</taxon>
        <taxon>Rhabditida</taxon>
        <taxon>Tylenchina</taxon>
        <taxon>Panagrolaimomorpha</taxon>
        <taxon>Strongyloidoidea</taxon>
        <taxon>Strongyloididae</taxon>
        <taxon>Strongyloides</taxon>
    </lineage>
</organism>
<dbReference type="PROSITE" id="PS00713">
    <property type="entry name" value="NA_DICARBOXYL_SYMP_1"/>
    <property type="match status" value="1"/>
</dbReference>
<dbReference type="PROSITE" id="PS00714">
    <property type="entry name" value="NA_DICARBOXYL_SYMP_2"/>
    <property type="match status" value="1"/>
</dbReference>
<keyword evidence="5" id="KW-0769">Symport</keyword>
<feature type="transmembrane region" description="Helical" evidence="10">
    <location>
        <begin position="559"/>
        <end position="580"/>
    </location>
</feature>
<accession>A0AAF5DR52</accession>
<dbReference type="InterPro" id="IPR036458">
    <property type="entry name" value="Na:dicarbo_symporter_sf"/>
</dbReference>
<comment type="subcellular location">
    <subcellularLocation>
        <location evidence="1">Membrane</location>
        <topology evidence="1">Multi-pass membrane protein</topology>
    </subcellularLocation>
</comment>
<evidence type="ECO:0000256" key="8">
    <source>
        <dbReference type="ARBA" id="ARBA00023180"/>
    </source>
</evidence>
<keyword evidence="9" id="KW-0175">Coiled coil</keyword>
<dbReference type="PRINTS" id="PR00173">
    <property type="entry name" value="EDTRNSPORT"/>
</dbReference>
<dbReference type="GO" id="GO:0015175">
    <property type="term" value="F:neutral L-amino acid transmembrane transporter activity"/>
    <property type="evidence" value="ECO:0007669"/>
    <property type="project" value="TreeGrafter"/>
</dbReference>
<name>A0AAF5DR52_STRER</name>
<evidence type="ECO:0000256" key="6">
    <source>
        <dbReference type="ARBA" id="ARBA00022989"/>
    </source>
</evidence>
<dbReference type="InterPro" id="IPR050746">
    <property type="entry name" value="DAACS"/>
</dbReference>
<evidence type="ECO:0000256" key="5">
    <source>
        <dbReference type="ARBA" id="ARBA00022847"/>
    </source>
</evidence>
<dbReference type="Pfam" id="PF25492">
    <property type="entry name" value="DUF7911"/>
    <property type="match status" value="1"/>
</dbReference>
<evidence type="ECO:0000256" key="2">
    <source>
        <dbReference type="ARBA" id="ARBA00006148"/>
    </source>
</evidence>
<dbReference type="PANTHER" id="PTHR11958">
    <property type="entry name" value="SODIUM/DICARBOXYLATE SYMPORTER-RELATED"/>
    <property type="match status" value="1"/>
</dbReference>
<evidence type="ECO:0000256" key="7">
    <source>
        <dbReference type="ARBA" id="ARBA00023136"/>
    </source>
</evidence>
<dbReference type="WBParaSite" id="TCONS_00016903.p1">
    <property type="protein sequence ID" value="TCONS_00016903.p1"/>
    <property type="gene ID" value="XLOC_011558"/>
</dbReference>
<keyword evidence="11" id="KW-1185">Reference proteome</keyword>
<evidence type="ECO:0000256" key="1">
    <source>
        <dbReference type="ARBA" id="ARBA00004141"/>
    </source>
</evidence>
<feature type="transmembrane region" description="Helical" evidence="10">
    <location>
        <begin position="924"/>
        <end position="949"/>
    </location>
</feature>
<evidence type="ECO:0000256" key="10">
    <source>
        <dbReference type="SAM" id="Phobius"/>
    </source>
</evidence>
<feature type="transmembrane region" description="Helical" evidence="10">
    <location>
        <begin position="12"/>
        <end position="33"/>
    </location>
</feature>
<proteinExistence type="inferred from homology"/>
<evidence type="ECO:0000256" key="3">
    <source>
        <dbReference type="ARBA" id="ARBA00022448"/>
    </source>
</evidence>
<dbReference type="InterPro" id="IPR057233">
    <property type="entry name" value="DUF7911"/>
</dbReference>
<dbReference type="Proteomes" id="UP000035681">
    <property type="component" value="Unplaced"/>
</dbReference>
<dbReference type="PANTHER" id="PTHR11958:SF46">
    <property type="entry name" value="SODIUM-DEPENDENT EXCITATORY AMINO ACID TRANSPORTER GLT-3-RELATED"/>
    <property type="match status" value="1"/>
</dbReference>